<name>A0A8J2BL04_9BACT</name>
<evidence type="ECO:0000313" key="1">
    <source>
        <dbReference type="EMBL" id="CAF0703880.1"/>
    </source>
</evidence>
<protein>
    <submittedName>
        <fullName evidence="1">Uncharacterized protein</fullName>
    </submittedName>
</protein>
<keyword evidence="2" id="KW-1185">Reference proteome</keyword>
<reference evidence="1" key="1">
    <citation type="submission" date="2021-02" db="EMBL/GenBank/DDBJ databases">
        <authorList>
            <person name="Cremers G."/>
            <person name="Picone N."/>
        </authorList>
    </citation>
    <scope>NUCLEOTIDE SEQUENCE</scope>
    <source>
        <strain evidence="1">PQ17</strain>
    </source>
</reference>
<dbReference type="RefSeq" id="WP_174582476.1">
    <property type="nucleotide sequence ID" value="NZ_CAJNOB010000056.1"/>
</dbReference>
<dbReference type="Proteomes" id="UP000663859">
    <property type="component" value="Unassembled WGS sequence"/>
</dbReference>
<comment type="caution">
    <text evidence="1">The sequence shown here is derived from an EMBL/GenBank/DDBJ whole genome shotgun (WGS) entry which is preliminary data.</text>
</comment>
<accession>A0A8J2BL04</accession>
<evidence type="ECO:0000313" key="2">
    <source>
        <dbReference type="Proteomes" id="UP000663859"/>
    </source>
</evidence>
<proteinExistence type="predicted"/>
<sequence>MAKLEDEFEYAMAATQVLRVPRRSIDTLGSSLVHYHLVTAHMDLVDVCFVREGKMEAERPRIVTPTYMAKILLDGFGAKAQEYVQYLAQHSREFVFLRYGFRMRKEEVECYEVREPLEVTLERVEAEVEAKGDPLAAIVVGVDDAWEISLVKFMLEYVRTSFPQNLEDFRKRGWL</sequence>
<dbReference type="AlphaFoldDB" id="A0A8J2BL04"/>
<gene>
    <name evidence="1" type="ORF">MPNT_60127</name>
</gene>
<dbReference type="EMBL" id="CAJNOB010000056">
    <property type="protein sequence ID" value="CAF0703880.1"/>
    <property type="molecule type" value="Genomic_DNA"/>
</dbReference>
<organism evidence="1 2">
    <name type="scientific">Candidatus Methylacidithermus pantelleriae</name>
    <dbReference type="NCBI Taxonomy" id="2744239"/>
    <lineage>
        <taxon>Bacteria</taxon>
        <taxon>Pseudomonadati</taxon>
        <taxon>Verrucomicrobiota</taxon>
        <taxon>Methylacidiphilae</taxon>
        <taxon>Methylacidiphilales</taxon>
        <taxon>Methylacidiphilaceae</taxon>
        <taxon>Candidatus Methylacidithermus</taxon>
    </lineage>
</organism>